<dbReference type="InterPro" id="IPR029044">
    <property type="entry name" value="Nucleotide-diphossugar_trans"/>
</dbReference>
<name>A0A420F558_9ACTN</name>
<dbReference type="EC" id="2.3.1.157" evidence="18"/>
<evidence type="ECO:0000256" key="14">
    <source>
        <dbReference type="ARBA" id="ARBA00023316"/>
    </source>
</evidence>
<evidence type="ECO:0000256" key="17">
    <source>
        <dbReference type="ARBA" id="ARBA00049628"/>
    </source>
</evidence>
<reference evidence="21 22" key="1">
    <citation type="journal article" date="2018" name="Int. J. Syst. Evol. Microbiol.">
        <title>Micromonospora globbae sp. nov., an endophytic actinomycete isolated from roots of Globba winitii C. H. Wright.</title>
        <authorList>
            <person name="Kuncharoen N."/>
            <person name="Pittayakhajonwut P."/>
            <person name="Tanasupawat S."/>
        </authorList>
    </citation>
    <scope>NUCLEOTIDE SEQUENCE [LARGE SCALE GENOMIC DNA]</scope>
    <source>
        <strain evidence="21 22">WPS1-2</strain>
    </source>
</reference>
<feature type="binding site" evidence="18">
    <location>
        <begin position="405"/>
        <end position="406"/>
    </location>
    <ligand>
        <name>acetyl-CoA</name>
        <dbReference type="ChEBI" id="CHEBI:57288"/>
    </ligand>
</feature>
<evidence type="ECO:0000256" key="8">
    <source>
        <dbReference type="ARBA" id="ARBA00022737"/>
    </source>
</evidence>
<dbReference type="UniPathway" id="UPA00113">
    <property type="reaction ID" value="UER00532"/>
</dbReference>
<comment type="catalytic activity">
    <reaction evidence="15 18">
        <text>alpha-D-glucosamine 1-phosphate + acetyl-CoA = N-acetyl-alpha-D-glucosamine 1-phosphate + CoA + H(+)</text>
        <dbReference type="Rhea" id="RHEA:13725"/>
        <dbReference type="ChEBI" id="CHEBI:15378"/>
        <dbReference type="ChEBI" id="CHEBI:57287"/>
        <dbReference type="ChEBI" id="CHEBI:57288"/>
        <dbReference type="ChEBI" id="CHEBI:57776"/>
        <dbReference type="ChEBI" id="CHEBI:58516"/>
        <dbReference type="EC" id="2.3.1.157"/>
    </reaction>
</comment>
<feature type="binding site" evidence="18">
    <location>
        <position position="92"/>
    </location>
    <ligand>
        <name>UDP-N-acetyl-alpha-D-glucosamine</name>
        <dbReference type="ChEBI" id="CHEBI:57705"/>
    </ligand>
</feature>
<comment type="pathway">
    <text evidence="18">Nucleotide-sugar biosynthesis; UDP-N-acetyl-alpha-D-glucosamine biosynthesis; N-acetyl-alpha-D-glucosamine 1-phosphate from alpha-D-glucosamine 6-phosphate (route II): step 2/2.</text>
</comment>
<dbReference type="GO" id="GO:0016020">
    <property type="term" value="C:membrane"/>
    <property type="evidence" value="ECO:0007669"/>
    <property type="project" value="GOC"/>
</dbReference>
<keyword evidence="12 18" id="KW-0511">Multifunctional enzyme</keyword>
<evidence type="ECO:0000256" key="16">
    <source>
        <dbReference type="ARBA" id="ARBA00048493"/>
    </source>
</evidence>
<keyword evidence="10 18" id="KW-0133">Cell shape</keyword>
<comment type="cofactor">
    <cofactor evidence="18">
        <name>Mg(2+)</name>
        <dbReference type="ChEBI" id="CHEBI:18420"/>
    </cofactor>
    <text evidence="18">Binds 1 Mg(2+) ion per subunit.</text>
</comment>
<dbReference type="OrthoDB" id="9775031at2"/>
<keyword evidence="6 18" id="KW-0548">Nucleotidyltransferase</keyword>
<feature type="region of interest" description="Disordered" evidence="19">
    <location>
        <begin position="490"/>
        <end position="524"/>
    </location>
</feature>
<evidence type="ECO:0000256" key="15">
    <source>
        <dbReference type="ARBA" id="ARBA00048247"/>
    </source>
</evidence>
<feature type="binding site" evidence="18">
    <location>
        <position position="247"/>
    </location>
    <ligand>
        <name>Mg(2+)</name>
        <dbReference type="ChEBI" id="CHEBI:18420"/>
    </ligand>
</feature>
<dbReference type="InterPro" id="IPR050065">
    <property type="entry name" value="GlmU-like"/>
</dbReference>
<comment type="caution">
    <text evidence="18">Lacks conserved residue(s) required for the propagation of feature annotation.</text>
</comment>
<feature type="domain" description="MobA-like NTP transferase" evidence="20">
    <location>
        <begin position="22"/>
        <end position="156"/>
    </location>
</feature>
<feature type="binding site" evidence="18">
    <location>
        <position position="459"/>
    </location>
    <ligand>
        <name>acetyl-CoA</name>
        <dbReference type="ChEBI" id="CHEBI:57288"/>
    </ligand>
</feature>
<dbReference type="RefSeq" id="WP_120327548.1">
    <property type="nucleotide sequence ID" value="NZ_RAQQ01000004.1"/>
</dbReference>
<dbReference type="UniPathway" id="UPA00973"/>
<feature type="binding site" evidence="18">
    <location>
        <position position="399"/>
    </location>
    <ligand>
        <name>acetyl-CoA</name>
        <dbReference type="ChEBI" id="CHEBI:57288"/>
    </ligand>
</feature>
<dbReference type="Pfam" id="PF12804">
    <property type="entry name" value="NTP_transf_3"/>
    <property type="match status" value="1"/>
</dbReference>
<dbReference type="AlphaFoldDB" id="A0A420F558"/>
<comment type="similarity">
    <text evidence="2 18">In the C-terminal section; belongs to the transferase hexapeptide repeat family.</text>
</comment>
<dbReference type="EMBL" id="RAQQ01000004">
    <property type="protein sequence ID" value="RKF28059.1"/>
    <property type="molecule type" value="Genomic_DNA"/>
</dbReference>
<dbReference type="Proteomes" id="UP000285744">
    <property type="component" value="Unassembled WGS sequence"/>
</dbReference>
<dbReference type="GO" id="GO:0071555">
    <property type="term" value="P:cell wall organization"/>
    <property type="evidence" value="ECO:0007669"/>
    <property type="project" value="UniProtKB-KW"/>
</dbReference>
<dbReference type="Gene3D" id="2.160.10.10">
    <property type="entry name" value="Hexapeptide repeat proteins"/>
    <property type="match status" value="1"/>
</dbReference>
<dbReference type="GO" id="GO:0000902">
    <property type="term" value="P:cell morphogenesis"/>
    <property type="evidence" value="ECO:0007669"/>
    <property type="project" value="UniProtKB-UniRule"/>
</dbReference>
<keyword evidence="14 18" id="KW-0961">Cell wall biogenesis/degradation</keyword>
<dbReference type="InterPro" id="IPR001451">
    <property type="entry name" value="Hexapep"/>
</dbReference>
<dbReference type="CDD" id="cd02540">
    <property type="entry name" value="GT2_GlmU_N_bac"/>
    <property type="match status" value="1"/>
</dbReference>
<feature type="binding site" evidence="18">
    <location>
        <begin position="25"/>
        <end position="28"/>
    </location>
    <ligand>
        <name>UDP-N-acetyl-alpha-D-glucosamine</name>
        <dbReference type="ChEBI" id="CHEBI:57705"/>
    </ligand>
</feature>
<gene>
    <name evidence="18 21" type="primary">glmU</name>
    <name evidence="21" type="ORF">D7I43_06895</name>
</gene>
<proteinExistence type="inferred from homology"/>
<dbReference type="InterPro" id="IPR025877">
    <property type="entry name" value="MobA-like_NTP_Trfase"/>
</dbReference>
<evidence type="ECO:0000256" key="4">
    <source>
        <dbReference type="ARBA" id="ARBA00022490"/>
    </source>
</evidence>
<protein>
    <recommendedName>
        <fullName evidence="18">Bifunctional protein GlmU</fullName>
    </recommendedName>
    <domain>
        <recommendedName>
            <fullName evidence="18">UDP-N-acetylglucosamine pyrophosphorylase</fullName>
            <ecNumber evidence="18">2.7.7.23</ecNumber>
        </recommendedName>
        <alternativeName>
            <fullName evidence="18">N-acetylglucosamine-1-phosphate uridyltransferase</fullName>
        </alternativeName>
    </domain>
    <domain>
        <recommendedName>
            <fullName evidence="18">Glucosamine-1-phosphate N-acetyltransferase</fullName>
            <ecNumber evidence="18">2.3.1.157</ecNumber>
        </recommendedName>
    </domain>
</protein>
<dbReference type="PANTHER" id="PTHR43584:SF3">
    <property type="entry name" value="BIFUNCTIONAL PROTEIN GLMU"/>
    <property type="match status" value="1"/>
</dbReference>
<dbReference type="EC" id="2.7.7.23" evidence="18"/>
<feature type="binding site" evidence="18">
    <location>
        <position position="385"/>
    </location>
    <ligand>
        <name>UDP-N-acetyl-alpha-D-glucosamine</name>
        <dbReference type="ChEBI" id="CHEBI:57705"/>
    </ligand>
</feature>
<keyword evidence="9 18" id="KW-0460">Magnesium</keyword>
<feature type="binding site" evidence="18">
    <location>
        <position position="396"/>
    </location>
    <ligand>
        <name>UDP-N-acetyl-alpha-D-glucosamine</name>
        <dbReference type="ChEBI" id="CHEBI:57705"/>
    </ligand>
</feature>
<feature type="compositionally biased region" description="Low complexity" evidence="19">
    <location>
        <begin position="490"/>
        <end position="502"/>
    </location>
</feature>
<dbReference type="GO" id="GO:0000287">
    <property type="term" value="F:magnesium ion binding"/>
    <property type="evidence" value="ECO:0007669"/>
    <property type="project" value="UniProtKB-UniRule"/>
</dbReference>
<comment type="subunit">
    <text evidence="18">Homotrimer.</text>
</comment>
<evidence type="ECO:0000256" key="9">
    <source>
        <dbReference type="ARBA" id="ARBA00022842"/>
    </source>
</evidence>
<dbReference type="GO" id="GO:0008360">
    <property type="term" value="P:regulation of cell shape"/>
    <property type="evidence" value="ECO:0007669"/>
    <property type="project" value="UniProtKB-KW"/>
</dbReference>
<keyword evidence="8 18" id="KW-0677">Repeat</keyword>
<dbReference type="GO" id="GO:0009245">
    <property type="term" value="P:lipid A biosynthetic process"/>
    <property type="evidence" value="ECO:0007669"/>
    <property type="project" value="UniProtKB-UniRule"/>
</dbReference>
<keyword evidence="13 18" id="KW-0012">Acyltransferase</keyword>
<evidence type="ECO:0000256" key="3">
    <source>
        <dbReference type="ARBA" id="ARBA00007947"/>
    </source>
</evidence>
<comment type="caution">
    <text evidence="21">The sequence shown here is derived from an EMBL/GenBank/DDBJ whole genome shotgun (WGS) entry which is preliminary data.</text>
</comment>
<dbReference type="NCBIfam" id="NF010932">
    <property type="entry name" value="PRK14352.1"/>
    <property type="match status" value="1"/>
</dbReference>
<feature type="binding site" evidence="18">
    <location>
        <position position="189"/>
    </location>
    <ligand>
        <name>UDP-N-acetyl-alpha-D-glucosamine</name>
        <dbReference type="ChEBI" id="CHEBI:57705"/>
    </ligand>
</feature>
<dbReference type="InterPro" id="IPR011004">
    <property type="entry name" value="Trimer_LpxA-like_sf"/>
</dbReference>
<comment type="pathway">
    <text evidence="18">Bacterial outer membrane biogenesis; LPS lipid A biosynthesis.</text>
</comment>
<feature type="region of interest" description="N-acetyltransferase" evidence="18">
    <location>
        <begin position="271"/>
        <end position="524"/>
    </location>
</feature>
<dbReference type="GO" id="GO:0005737">
    <property type="term" value="C:cytoplasm"/>
    <property type="evidence" value="ECO:0007669"/>
    <property type="project" value="UniProtKB-SubCell"/>
</dbReference>
<evidence type="ECO:0000256" key="6">
    <source>
        <dbReference type="ARBA" id="ARBA00022695"/>
    </source>
</evidence>
<keyword evidence="7 18" id="KW-0479">Metal-binding</keyword>
<comment type="similarity">
    <text evidence="3 18">In the N-terminal section; belongs to the N-acetylglucosamine-1-phosphate uridyltransferase family.</text>
</comment>
<evidence type="ECO:0000313" key="22">
    <source>
        <dbReference type="Proteomes" id="UP000285744"/>
    </source>
</evidence>
<dbReference type="Gene3D" id="3.90.550.10">
    <property type="entry name" value="Spore Coat Polysaccharide Biosynthesis Protein SpsA, Chain A"/>
    <property type="match status" value="1"/>
</dbReference>
<evidence type="ECO:0000256" key="18">
    <source>
        <dbReference type="HAMAP-Rule" id="MF_01631"/>
    </source>
</evidence>
<comment type="pathway">
    <text evidence="18">Nucleotide-sugar biosynthesis; UDP-N-acetyl-alpha-D-glucosamine biosynthesis; UDP-N-acetyl-alpha-D-glucosamine from N-acetyl-alpha-D-glucosamine 1-phosphate: step 1/1.</text>
</comment>
<dbReference type="PROSITE" id="PS00101">
    <property type="entry name" value="HEXAPEP_TRANSFERASES"/>
    <property type="match status" value="1"/>
</dbReference>
<dbReference type="InterPro" id="IPR005882">
    <property type="entry name" value="Bifunctional_GlmU"/>
</dbReference>
<feature type="region of interest" description="Linker" evidence="18">
    <location>
        <begin position="250"/>
        <end position="270"/>
    </location>
</feature>
<keyword evidence="4 18" id="KW-0963">Cytoplasm</keyword>
<evidence type="ECO:0000256" key="7">
    <source>
        <dbReference type="ARBA" id="ARBA00022723"/>
    </source>
</evidence>
<feature type="binding site" evidence="18">
    <location>
        <position position="39"/>
    </location>
    <ligand>
        <name>UDP-N-acetyl-alpha-D-glucosamine</name>
        <dbReference type="ChEBI" id="CHEBI:57705"/>
    </ligand>
</feature>
<dbReference type="CDD" id="cd03353">
    <property type="entry name" value="LbH_GlmU_C"/>
    <property type="match status" value="1"/>
</dbReference>
<dbReference type="HAMAP" id="MF_01631">
    <property type="entry name" value="GlmU"/>
    <property type="match status" value="1"/>
</dbReference>
<feature type="binding site" evidence="18">
    <location>
        <position position="174"/>
    </location>
    <ligand>
        <name>UDP-N-acetyl-alpha-D-glucosamine</name>
        <dbReference type="ChEBI" id="CHEBI:57705"/>
    </ligand>
</feature>
<dbReference type="GO" id="GO:0006048">
    <property type="term" value="P:UDP-N-acetylglucosamine biosynthetic process"/>
    <property type="evidence" value="ECO:0007669"/>
    <property type="project" value="UniProtKB-UniPathway"/>
</dbReference>
<organism evidence="21 22">
    <name type="scientific">Micromonospora globbae</name>
    <dbReference type="NCBI Taxonomy" id="1894969"/>
    <lineage>
        <taxon>Bacteria</taxon>
        <taxon>Bacillati</taxon>
        <taxon>Actinomycetota</taxon>
        <taxon>Actinomycetes</taxon>
        <taxon>Micromonosporales</taxon>
        <taxon>Micromonosporaceae</taxon>
        <taxon>Micromonospora</taxon>
    </lineage>
</organism>
<feature type="binding site" evidence="18">
    <location>
        <position position="247"/>
    </location>
    <ligand>
        <name>UDP-N-acetyl-alpha-D-glucosamine</name>
        <dbReference type="ChEBI" id="CHEBI:57705"/>
    </ligand>
</feature>
<accession>A0A420F558</accession>
<dbReference type="GO" id="GO:0009252">
    <property type="term" value="P:peptidoglycan biosynthetic process"/>
    <property type="evidence" value="ECO:0007669"/>
    <property type="project" value="UniProtKB-UniRule"/>
</dbReference>
<keyword evidence="5 18" id="KW-0808">Transferase</keyword>
<feature type="binding site" evidence="18">
    <location>
        <position position="122"/>
    </location>
    <ligand>
        <name>Mg(2+)</name>
        <dbReference type="ChEBI" id="CHEBI:18420"/>
    </ligand>
</feature>
<dbReference type="InterPro" id="IPR038009">
    <property type="entry name" value="GlmU_C_LbH"/>
</dbReference>
<feature type="compositionally biased region" description="Basic and acidic residues" evidence="19">
    <location>
        <begin position="503"/>
        <end position="512"/>
    </location>
</feature>
<evidence type="ECO:0000256" key="1">
    <source>
        <dbReference type="ARBA" id="ARBA00004496"/>
    </source>
</evidence>
<evidence type="ECO:0000256" key="5">
    <source>
        <dbReference type="ARBA" id="ARBA00022679"/>
    </source>
</evidence>
<dbReference type="SUPFAM" id="SSF51161">
    <property type="entry name" value="Trimeric LpxA-like enzymes"/>
    <property type="match status" value="1"/>
</dbReference>
<feature type="binding site" evidence="18">
    <location>
        <position position="352"/>
    </location>
    <ligand>
        <name>UDP-N-acetyl-alpha-D-glucosamine</name>
        <dbReference type="ChEBI" id="CHEBI:57705"/>
    </ligand>
</feature>
<evidence type="ECO:0000256" key="19">
    <source>
        <dbReference type="SAM" id="MobiDB-lite"/>
    </source>
</evidence>
<sequence length="524" mass="53781">MAATVSPSRREPLVSQPHLRTVVVLAAGEGKRMKSALPKVLHPLLGRTLLGHVLSAAAPLEADRTVVVVGHGADQVRAHLAEIAPDAIPVLQAEQLGTGHAVRIALEAVPDATGTVVVINGDVPLLRPETVSALVHAHEQSGAAATVLAAEVPDPTGLGRIVRAADGRLEQIVEERDATPAQRAIREINAGSYAFDVVRLRDALGKLSTDNDQGEEYLTDVFGLLNSAGEPVAVHVAPDHVETLGCNDRVELAALRRLLRDRINEGWMRTGVSLLDPETTWIDVTVALDRDAVVDQNTQLRGATVVGSGAVVGPDVTLVDTVVGEGATVLRSHAVGAEVGPGASVGPYAYLRPAARLAGKAKVGTFVEVKNSEVGPGAKVPHLSYVGDATIGAKANIGAATIFVNYDGVNKNRTVVGEGAFIGCDTSLIAPVEVGAGAYVAAGSAITQDVPPGALGVTRAPQRAIEGWVARKRPGTVSAEAAERALRAAEGASSGAAAASEGEAIHGDDHALGGESRGGDTATD</sequence>
<feature type="region of interest" description="Pyrophosphorylase" evidence="18">
    <location>
        <begin position="1"/>
        <end position="249"/>
    </location>
</feature>
<feature type="binding site" evidence="18">
    <location>
        <begin position="97"/>
        <end position="98"/>
    </location>
    <ligand>
        <name>UDP-N-acetyl-alpha-D-glucosamine</name>
        <dbReference type="ChEBI" id="CHEBI:57705"/>
    </ligand>
</feature>
<dbReference type="Pfam" id="PF00132">
    <property type="entry name" value="Hexapep"/>
    <property type="match status" value="1"/>
</dbReference>
<dbReference type="InterPro" id="IPR018357">
    <property type="entry name" value="Hexapep_transf_CS"/>
</dbReference>
<dbReference type="PANTHER" id="PTHR43584">
    <property type="entry name" value="NUCLEOTIDYL TRANSFERASE"/>
    <property type="match status" value="1"/>
</dbReference>
<dbReference type="GO" id="GO:0019134">
    <property type="term" value="F:glucosamine-1-phosphate N-acetyltransferase activity"/>
    <property type="evidence" value="ECO:0007669"/>
    <property type="project" value="UniProtKB-UniRule"/>
</dbReference>
<comment type="catalytic activity">
    <reaction evidence="16 18">
        <text>N-acetyl-alpha-D-glucosamine 1-phosphate + UTP + H(+) = UDP-N-acetyl-alpha-D-glucosamine + diphosphate</text>
        <dbReference type="Rhea" id="RHEA:13509"/>
        <dbReference type="ChEBI" id="CHEBI:15378"/>
        <dbReference type="ChEBI" id="CHEBI:33019"/>
        <dbReference type="ChEBI" id="CHEBI:46398"/>
        <dbReference type="ChEBI" id="CHEBI:57705"/>
        <dbReference type="ChEBI" id="CHEBI:57776"/>
        <dbReference type="EC" id="2.7.7.23"/>
    </reaction>
</comment>
<evidence type="ECO:0000313" key="21">
    <source>
        <dbReference type="EMBL" id="RKF28059.1"/>
    </source>
</evidence>
<evidence type="ECO:0000256" key="2">
    <source>
        <dbReference type="ARBA" id="ARBA00007707"/>
    </source>
</evidence>
<comment type="subcellular location">
    <subcellularLocation>
        <location evidence="1 18">Cytoplasm</location>
    </subcellularLocation>
</comment>
<keyword evidence="11 18" id="KW-0573">Peptidoglycan synthesis</keyword>
<dbReference type="NCBIfam" id="TIGR01173">
    <property type="entry name" value="glmU"/>
    <property type="match status" value="1"/>
</dbReference>
<evidence type="ECO:0000259" key="20">
    <source>
        <dbReference type="Pfam" id="PF12804"/>
    </source>
</evidence>
<evidence type="ECO:0000256" key="10">
    <source>
        <dbReference type="ARBA" id="ARBA00022960"/>
    </source>
</evidence>
<evidence type="ECO:0000256" key="13">
    <source>
        <dbReference type="ARBA" id="ARBA00023315"/>
    </source>
</evidence>
<evidence type="ECO:0000256" key="11">
    <source>
        <dbReference type="ARBA" id="ARBA00022984"/>
    </source>
</evidence>
<dbReference type="SUPFAM" id="SSF53448">
    <property type="entry name" value="Nucleotide-diphospho-sugar transferases"/>
    <property type="match status" value="1"/>
</dbReference>
<feature type="binding site" evidence="18">
    <location>
        <position position="159"/>
    </location>
    <ligand>
        <name>UDP-N-acetyl-alpha-D-glucosamine</name>
        <dbReference type="ChEBI" id="CHEBI:57705"/>
    </ligand>
</feature>
<evidence type="ECO:0000256" key="12">
    <source>
        <dbReference type="ARBA" id="ARBA00023268"/>
    </source>
</evidence>
<feature type="binding site" evidence="18">
    <location>
        <position position="442"/>
    </location>
    <ligand>
        <name>acetyl-CoA</name>
        <dbReference type="ChEBI" id="CHEBI:57288"/>
    </ligand>
</feature>
<feature type="binding site" evidence="18">
    <location>
        <position position="370"/>
    </location>
    <ligand>
        <name>UDP-N-acetyl-alpha-D-glucosamine</name>
        <dbReference type="ChEBI" id="CHEBI:57705"/>
    </ligand>
</feature>
<dbReference type="GO" id="GO:0003977">
    <property type="term" value="F:UDP-N-acetylglucosamine diphosphorylase activity"/>
    <property type="evidence" value="ECO:0007669"/>
    <property type="project" value="UniProtKB-UniRule"/>
</dbReference>
<comment type="function">
    <text evidence="17 18">Catalyzes the last two sequential reactions in the de novo biosynthetic pathway for UDP-N-acetylglucosamine (UDP-GlcNAc). The C-terminal domain catalyzes the transfer of acetyl group from acetyl coenzyme A to glucosamine-1-phosphate (GlcN-1-P) to produce N-acetylglucosamine-1-phosphate (GlcNAc-1-P), which is converted into UDP-GlcNAc by the transfer of uridine 5-monophosphate (from uridine 5-triphosphate), a reaction catalyzed by the N-terminal domain.</text>
</comment>
<feature type="active site" description="Proton acceptor" evidence="18">
    <location>
        <position position="382"/>
    </location>
</feature>